<dbReference type="Proteomes" id="UP000274199">
    <property type="component" value="Segment"/>
</dbReference>
<dbReference type="EMBL" id="MH884508">
    <property type="protein sequence ID" value="AYP68173.1"/>
    <property type="molecule type" value="Genomic_DNA"/>
</dbReference>
<proteinExistence type="predicted"/>
<reference evidence="1 2" key="1">
    <citation type="submission" date="2018-09" db="EMBL/GenBank/DDBJ databases">
        <title>Comparative Genomic Analysis of Eight Novel Haloalkaliphilic Bacteriophages from Lake Elmenteita, Kenya.</title>
        <authorList>
            <person name="Akhwale J.K."/>
        </authorList>
    </citation>
    <scope>NUCLEOTIDE SEQUENCE [LARGE SCALE GENOMIC DNA]</scope>
</reference>
<evidence type="ECO:0000313" key="2">
    <source>
        <dbReference type="Proteomes" id="UP000274199"/>
    </source>
</evidence>
<evidence type="ECO:0000313" key="1">
    <source>
        <dbReference type="EMBL" id="AYP68173.1"/>
    </source>
</evidence>
<accession>A0A3G3BVB2</accession>
<protein>
    <submittedName>
        <fullName evidence="1">Uncharacterized protein</fullName>
    </submittedName>
</protein>
<organism evidence="1 2">
    <name type="scientific">Bacillus phage vB_BcoS-136</name>
    <dbReference type="NCBI Taxonomy" id="2419619"/>
    <lineage>
        <taxon>Viruses</taxon>
        <taxon>Duplodnaviria</taxon>
        <taxon>Heunggongvirae</taxon>
        <taxon>Uroviricota</taxon>
        <taxon>Caudoviricetes</taxon>
        <taxon>Heleneionescovirinae</taxon>
        <taxon>Kenyattavirus</taxon>
        <taxon>Kenyattavirus kv136</taxon>
    </lineage>
</organism>
<name>A0A3G3BVB2_9CAUD</name>
<keyword evidence="2" id="KW-1185">Reference proteome</keyword>
<gene>
    <name evidence="1" type="ORF">vBBcoS136_00041</name>
</gene>
<sequence>MKPKKKIENKRFENPSFNKGIIPPLERFWYMCEQKGLKSDAEVENWLYDIIWYAYQFGGADLRKAINESFKNNTRKVFSAINTDTEIELKKIHEHYNKNNG</sequence>